<proteinExistence type="predicted"/>
<dbReference type="InterPro" id="IPR057202">
    <property type="entry name" value="DUF7880"/>
</dbReference>
<dbReference type="OrthoDB" id="512787at2759"/>
<feature type="region of interest" description="Disordered" evidence="1">
    <location>
        <begin position="221"/>
        <end position="247"/>
    </location>
</feature>
<dbReference type="AlphaFoldDB" id="A0A9P0YV25"/>
<evidence type="ECO:0000313" key="3">
    <source>
        <dbReference type="EMBL" id="CAH9076760.1"/>
    </source>
</evidence>
<dbReference type="PANTHER" id="PTHR36014:SF1">
    <property type="entry name" value="OS03G0176700 PROTEIN"/>
    <property type="match status" value="1"/>
</dbReference>
<accession>A0A9P0YV25</accession>
<evidence type="ECO:0000259" key="2">
    <source>
        <dbReference type="Pfam" id="PF25306"/>
    </source>
</evidence>
<evidence type="ECO:0000313" key="4">
    <source>
        <dbReference type="Proteomes" id="UP001152484"/>
    </source>
</evidence>
<protein>
    <recommendedName>
        <fullName evidence="2">DUF7880 domain-containing protein</fullName>
    </recommendedName>
</protein>
<gene>
    <name evidence="3" type="ORF">CEURO_LOCUS6001</name>
</gene>
<organism evidence="3 4">
    <name type="scientific">Cuscuta europaea</name>
    <name type="common">European dodder</name>
    <dbReference type="NCBI Taxonomy" id="41803"/>
    <lineage>
        <taxon>Eukaryota</taxon>
        <taxon>Viridiplantae</taxon>
        <taxon>Streptophyta</taxon>
        <taxon>Embryophyta</taxon>
        <taxon>Tracheophyta</taxon>
        <taxon>Spermatophyta</taxon>
        <taxon>Magnoliopsida</taxon>
        <taxon>eudicotyledons</taxon>
        <taxon>Gunneridae</taxon>
        <taxon>Pentapetalae</taxon>
        <taxon>asterids</taxon>
        <taxon>lamiids</taxon>
        <taxon>Solanales</taxon>
        <taxon>Convolvulaceae</taxon>
        <taxon>Cuscuteae</taxon>
        <taxon>Cuscuta</taxon>
        <taxon>Cuscuta subgen. Cuscuta</taxon>
    </lineage>
</organism>
<dbReference type="EMBL" id="CAMAPE010000010">
    <property type="protein sequence ID" value="CAH9076760.1"/>
    <property type="molecule type" value="Genomic_DNA"/>
</dbReference>
<evidence type="ECO:0000256" key="1">
    <source>
        <dbReference type="SAM" id="MobiDB-lite"/>
    </source>
</evidence>
<dbReference type="Pfam" id="PF25306">
    <property type="entry name" value="DUF7880"/>
    <property type="match status" value="1"/>
</dbReference>
<reference evidence="3" key="1">
    <citation type="submission" date="2022-07" db="EMBL/GenBank/DDBJ databases">
        <authorList>
            <person name="Macas J."/>
            <person name="Novak P."/>
            <person name="Neumann P."/>
        </authorList>
    </citation>
    <scope>NUCLEOTIDE SEQUENCE</scope>
</reference>
<keyword evidence="4" id="KW-1185">Reference proteome</keyword>
<comment type="caution">
    <text evidence="3">The sequence shown here is derived from an EMBL/GenBank/DDBJ whole genome shotgun (WGS) entry which is preliminary data.</text>
</comment>
<dbReference type="PANTHER" id="PTHR36014">
    <property type="entry name" value="OS03G0176600 PROTEIN"/>
    <property type="match status" value="1"/>
</dbReference>
<name>A0A9P0YV25_CUSEU</name>
<sequence>MSLFPAQVNVCSPFAQRSLLQFSGLLPAKRQPRCLILRCALGSEKGRESRRLVSVSLAGFLFWFSVPKEAVLAVGGSGLDKYVKRKKLEPLESYVPAVLLAQLQIKQLGKSLEVDQTKYADCRSLLRSGPAASLRVNIRAVAQYASDDGNGSLAFSKVDQCLRSLEELDSLLLHASRNKQDASVESMKGKTTAAINALDELLKTVPPNVLDQGRTVADAYMERSQEEEDEAPPDIMDPSLKQLESIL</sequence>
<feature type="domain" description="DUF7880" evidence="2">
    <location>
        <begin position="90"/>
        <end position="216"/>
    </location>
</feature>
<dbReference type="Proteomes" id="UP001152484">
    <property type="component" value="Unassembled WGS sequence"/>
</dbReference>